<comment type="catalytic activity">
    <reaction evidence="3">
        <text>2 GTP = 3',3'-c-di-GMP + 2 diphosphate</text>
        <dbReference type="Rhea" id="RHEA:24898"/>
        <dbReference type="ChEBI" id="CHEBI:33019"/>
        <dbReference type="ChEBI" id="CHEBI:37565"/>
        <dbReference type="ChEBI" id="CHEBI:58805"/>
        <dbReference type="EC" id="2.7.7.65"/>
    </reaction>
</comment>
<dbReference type="AlphaFoldDB" id="A0AAU7SVU8"/>
<dbReference type="InterPro" id="IPR013655">
    <property type="entry name" value="PAS_fold_3"/>
</dbReference>
<keyword evidence="6" id="KW-0808">Transferase</keyword>
<dbReference type="InterPro" id="IPR000014">
    <property type="entry name" value="PAS"/>
</dbReference>
<dbReference type="SMART" id="SM00086">
    <property type="entry name" value="PAC"/>
    <property type="match status" value="1"/>
</dbReference>
<keyword evidence="6" id="KW-0548">Nucleotidyltransferase</keyword>
<dbReference type="InterPro" id="IPR000160">
    <property type="entry name" value="GGDEF_dom"/>
</dbReference>
<dbReference type="PANTHER" id="PTHR45138">
    <property type="entry name" value="REGULATORY COMPONENTS OF SENSORY TRANSDUCTION SYSTEM"/>
    <property type="match status" value="1"/>
</dbReference>
<feature type="domain" description="PAC" evidence="4">
    <location>
        <begin position="88"/>
        <end position="140"/>
    </location>
</feature>
<accession>A0AAU7SVU8</accession>
<evidence type="ECO:0000256" key="2">
    <source>
        <dbReference type="ARBA" id="ARBA00012528"/>
    </source>
</evidence>
<dbReference type="SMART" id="SM00267">
    <property type="entry name" value="GGDEF"/>
    <property type="match status" value="1"/>
</dbReference>
<evidence type="ECO:0000256" key="1">
    <source>
        <dbReference type="ARBA" id="ARBA00001946"/>
    </source>
</evidence>
<dbReference type="Pfam" id="PF08447">
    <property type="entry name" value="PAS_3"/>
    <property type="match status" value="1"/>
</dbReference>
<gene>
    <name evidence="6" type="ORF">ABJ384_11360</name>
</gene>
<evidence type="ECO:0000256" key="3">
    <source>
        <dbReference type="ARBA" id="ARBA00034247"/>
    </source>
</evidence>
<proteinExistence type="predicted"/>
<evidence type="ECO:0000259" key="4">
    <source>
        <dbReference type="PROSITE" id="PS50113"/>
    </source>
</evidence>
<dbReference type="GO" id="GO:0052621">
    <property type="term" value="F:diguanylate cyclase activity"/>
    <property type="evidence" value="ECO:0007669"/>
    <property type="project" value="UniProtKB-EC"/>
</dbReference>
<comment type="cofactor">
    <cofactor evidence="1">
        <name>Mg(2+)</name>
        <dbReference type="ChEBI" id="CHEBI:18420"/>
    </cofactor>
</comment>
<dbReference type="NCBIfam" id="TIGR00229">
    <property type="entry name" value="sensory_box"/>
    <property type="match status" value="1"/>
</dbReference>
<dbReference type="SUPFAM" id="SSF55785">
    <property type="entry name" value="PYP-like sensor domain (PAS domain)"/>
    <property type="match status" value="1"/>
</dbReference>
<dbReference type="CDD" id="cd01949">
    <property type="entry name" value="GGDEF"/>
    <property type="match status" value="1"/>
</dbReference>
<dbReference type="GO" id="GO:0043709">
    <property type="term" value="P:cell adhesion involved in single-species biofilm formation"/>
    <property type="evidence" value="ECO:0007669"/>
    <property type="project" value="TreeGrafter"/>
</dbReference>
<dbReference type="InterPro" id="IPR043128">
    <property type="entry name" value="Rev_trsase/Diguanyl_cyclase"/>
</dbReference>
<dbReference type="Gene3D" id="3.30.70.270">
    <property type="match status" value="1"/>
</dbReference>
<dbReference type="Pfam" id="PF00990">
    <property type="entry name" value="GGDEF"/>
    <property type="match status" value="1"/>
</dbReference>
<dbReference type="CDD" id="cd00130">
    <property type="entry name" value="PAS"/>
    <property type="match status" value="1"/>
</dbReference>
<protein>
    <recommendedName>
        <fullName evidence="2">diguanylate cyclase</fullName>
        <ecNumber evidence="2">2.7.7.65</ecNumber>
    </recommendedName>
</protein>
<dbReference type="GO" id="GO:0005886">
    <property type="term" value="C:plasma membrane"/>
    <property type="evidence" value="ECO:0007669"/>
    <property type="project" value="TreeGrafter"/>
</dbReference>
<evidence type="ECO:0000259" key="5">
    <source>
        <dbReference type="PROSITE" id="PS50887"/>
    </source>
</evidence>
<dbReference type="InterPro" id="IPR001610">
    <property type="entry name" value="PAC"/>
</dbReference>
<dbReference type="InterPro" id="IPR000700">
    <property type="entry name" value="PAS-assoc_C"/>
</dbReference>
<dbReference type="EC" id="2.7.7.65" evidence="2"/>
<evidence type="ECO:0000313" key="6">
    <source>
        <dbReference type="EMBL" id="XBU15039.1"/>
    </source>
</evidence>
<dbReference type="InterPro" id="IPR050469">
    <property type="entry name" value="Diguanylate_Cyclase"/>
</dbReference>
<name>A0AAU7SVU8_9GAMM</name>
<organism evidence="6">
    <name type="scientific">Acinetobacter sp. A1-4-2</name>
    <dbReference type="NCBI Taxonomy" id="3156489"/>
    <lineage>
        <taxon>Bacteria</taxon>
        <taxon>Pseudomonadati</taxon>
        <taxon>Pseudomonadota</taxon>
        <taxon>Gammaproteobacteria</taxon>
        <taxon>Moraxellales</taxon>
        <taxon>Moraxellaceae</taxon>
        <taxon>Acinetobacter</taxon>
    </lineage>
</organism>
<dbReference type="GO" id="GO:1902201">
    <property type="term" value="P:negative regulation of bacterial-type flagellum-dependent cell motility"/>
    <property type="evidence" value="ECO:0007669"/>
    <property type="project" value="TreeGrafter"/>
</dbReference>
<dbReference type="NCBIfam" id="TIGR00254">
    <property type="entry name" value="GGDEF"/>
    <property type="match status" value="1"/>
</dbReference>
<dbReference type="InterPro" id="IPR035965">
    <property type="entry name" value="PAS-like_dom_sf"/>
</dbReference>
<dbReference type="InterPro" id="IPR029787">
    <property type="entry name" value="Nucleotide_cyclase"/>
</dbReference>
<sequence length="326" mass="37729">MPKNPFDEQQLSNDMFYKTLLESTLAIPWSIDWATKQFSYIGPQIEKLLGWEQDSWKSVQDWADRMHRDDRDHVLNYCVSQSIAGIDHEADYRALKASGGYCWIRDVVHVVRKENGEVERLVGFMFDISERKKKEEELKALHRKLEEFSYKDGLTEIANRRLFDDFYSREWNNAIREQKPLSVILIDIDFFKQYNDFNGHIIGDACIKQIAQMLESCCVRPRDLVARYGGEEFAIVLPETDLEGAIQIANNILRMIDQANLPHRASPISENVSLSLGVKCICPTEKDDKIHFLNMVDKNLFKAKQTGRKRFVADEISNSILSSANN</sequence>
<reference evidence="6" key="1">
    <citation type="submission" date="2024-06" db="EMBL/GenBank/DDBJ databases">
        <authorList>
            <person name="Song Z."/>
        </authorList>
    </citation>
    <scope>NUCLEOTIDE SEQUENCE</scope>
    <source>
        <strain evidence="6">A1-4-2</strain>
    </source>
</reference>
<dbReference type="Gene3D" id="3.30.450.20">
    <property type="entry name" value="PAS domain"/>
    <property type="match status" value="1"/>
</dbReference>
<dbReference type="FunFam" id="3.30.70.270:FF:000001">
    <property type="entry name" value="Diguanylate cyclase domain protein"/>
    <property type="match status" value="1"/>
</dbReference>
<dbReference type="PROSITE" id="PS50887">
    <property type="entry name" value="GGDEF"/>
    <property type="match status" value="1"/>
</dbReference>
<dbReference type="PROSITE" id="PS50113">
    <property type="entry name" value="PAC"/>
    <property type="match status" value="1"/>
</dbReference>
<dbReference type="PANTHER" id="PTHR45138:SF9">
    <property type="entry name" value="DIGUANYLATE CYCLASE DGCM-RELATED"/>
    <property type="match status" value="1"/>
</dbReference>
<dbReference type="SUPFAM" id="SSF55073">
    <property type="entry name" value="Nucleotide cyclase"/>
    <property type="match status" value="1"/>
</dbReference>
<dbReference type="EMBL" id="CP157981">
    <property type="protein sequence ID" value="XBU15039.1"/>
    <property type="molecule type" value="Genomic_DNA"/>
</dbReference>
<dbReference type="RefSeq" id="WP_180042995.1">
    <property type="nucleotide sequence ID" value="NZ_CP157981.1"/>
</dbReference>
<feature type="domain" description="GGDEF" evidence="5">
    <location>
        <begin position="179"/>
        <end position="316"/>
    </location>
</feature>